<proteinExistence type="predicted"/>
<feature type="domain" description="Ig-like" evidence="3">
    <location>
        <begin position="116"/>
        <end position="187"/>
    </location>
</feature>
<reference evidence="4 5" key="1">
    <citation type="submission" date="2019-02" db="EMBL/GenBank/DDBJ databases">
        <title>Opniocepnalus argus genome.</title>
        <authorList>
            <person name="Zhou C."/>
            <person name="Xiao S."/>
        </authorList>
    </citation>
    <scope>NUCLEOTIDE SEQUENCE [LARGE SCALE GENOMIC DNA]</scope>
    <source>
        <strain evidence="4">OARG1902GOOAL</strain>
        <tissue evidence="4">Muscle</tissue>
    </source>
</reference>
<protein>
    <submittedName>
        <fullName evidence="4">T-lymphocyte surface antigen Ly-9</fullName>
    </submittedName>
</protein>
<evidence type="ECO:0000256" key="2">
    <source>
        <dbReference type="SAM" id="SignalP"/>
    </source>
</evidence>
<dbReference type="InterPro" id="IPR036179">
    <property type="entry name" value="Ig-like_dom_sf"/>
</dbReference>
<dbReference type="AlphaFoldDB" id="A0A6G1P9Z4"/>
<keyword evidence="1" id="KW-1133">Transmembrane helix</keyword>
<name>A0A6G1P9Z4_CHAAH</name>
<keyword evidence="1" id="KW-0472">Membrane</keyword>
<sequence>MERQQTFILLFFIVMSSSTAAKETILTATEGGKLTLPSSLMDMIFLLYNQAIISMVDKGELKIVNHIYDNRLHWNQSAECFTITDLQKNDSGLYAVQLGSKVTTYKLTVYERLPAPAVSTVSVNPESCFLLCSVDKAEETKLLWYKDEEVVNQSSSALSLPLTVHKQDFNYSYRCVAANDIEEKTLSVDIQLFCGQIVTIRRNRNSITVIVVPILLAGTIVLVALIAKQKYSTKKWTIGQKQGPAETETADVLYTDVCINYRQSEDIESLGPTDSSSQLITIYDKVEFHRMAPDYTEL</sequence>
<keyword evidence="2" id="KW-0732">Signal</keyword>
<gene>
    <name evidence="4" type="ORF">EXN66_Car002792</name>
</gene>
<dbReference type="PANTHER" id="PTHR21063:SF4">
    <property type="entry name" value="CD48 ANTIGEN-RELATED"/>
    <property type="match status" value="1"/>
</dbReference>
<organism evidence="4 5">
    <name type="scientific">Channa argus</name>
    <name type="common">Northern snakehead</name>
    <name type="synonym">Ophicephalus argus</name>
    <dbReference type="NCBI Taxonomy" id="215402"/>
    <lineage>
        <taxon>Eukaryota</taxon>
        <taxon>Metazoa</taxon>
        <taxon>Chordata</taxon>
        <taxon>Craniata</taxon>
        <taxon>Vertebrata</taxon>
        <taxon>Euteleostomi</taxon>
        <taxon>Actinopterygii</taxon>
        <taxon>Neopterygii</taxon>
        <taxon>Teleostei</taxon>
        <taxon>Neoteleostei</taxon>
        <taxon>Acanthomorphata</taxon>
        <taxon>Anabantaria</taxon>
        <taxon>Anabantiformes</taxon>
        <taxon>Channoidei</taxon>
        <taxon>Channidae</taxon>
        <taxon>Channa</taxon>
    </lineage>
</organism>
<dbReference type="InterPro" id="IPR013783">
    <property type="entry name" value="Ig-like_fold"/>
</dbReference>
<evidence type="ECO:0000313" key="4">
    <source>
        <dbReference type="EMBL" id="KAF3687120.1"/>
    </source>
</evidence>
<evidence type="ECO:0000256" key="1">
    <source>
        <dbReference type="SAM" id="Phobius"/>
    </source>
</evidence>
<dbReference type="SUPFAM" id="SSF48726">
    <property type="entry name" value="Immunoglobulin"/>
    <property type="match status" value="2"/>
</dbReference>
<dbReference type="PANTHER" id="PTHR21063">
    <property type="entry name" value="LFA-3"/>
    <property type="match status" value="1"/>
</dbReference>
<dbReference type="InterPro" id="IPR007110">
    <property type="entry name" value="Ig-like_dom"/>
</dbReference>
<dbReference type="Proteomes" id="UP000503349">
    <property type="component" value="Chromosome 3"/>
</dbReference>
<evidence type="ECO:0000259" key="3">
    <source>
        <dbReference type="PROSITE" id="PS50835"/>
    </source>
</evidence>
<accession>A0A6G1P9Z4</accession>
<feature type="signal peptide" evidence="2">
    <location>
        <begin position="1"/>
        <end position="21"/>
    </location>
</feature>
<dbReference type="EMBL" id="CM015714">
    <property type="protein sequence ID" value="KAF3687120.1"/>
    <property type="molecule type" value="Genomic_DNA"/>
</dbReference>
<feature type="transmembrane region" description="Helical" evidence="1">
    <location>
        <begin position="207"/>
        <end position="227"/>
    </location>
</feature>
<dbReference type="PROSITE" id="PS50835">
    <property type="entry name" value="IG_LIKE"/>
    <property type="match status" value="1"/>
</dbReference>
<dbReference type="Pfam" id="PF13895">
    <property type="entry name" value="Ig_2"/>
    <property type="match status" value="1"/>
</dbReference>
<evidence type="ECO:0000313" key="5">
    <source>
        <dbReference type="Proteomes" id="UP000503349"/>
    </source>
</evidence>
<feature type="chain" id="PRO_5026002267" evidence="2">
    <location>
        <begin position="22"/>
        <end position="298"/>
    </location>
</feature>
<keyword evidence="5" id="KW-1185">Reference proteome</keyword>
<reference evidence="5" key="2">
    <citation type="submission" date="2019-02" db="EMBL/GenBank/DDBJ databases">
        <title>Opniocepnalus argus Var Kimnra genome.</title>
        <authorList>
            <person name="Zhou C."/>
            <person name="Xiao S."/>
        </authorList>
    </citation>
    <scope>NUCLEOTIDE SEQUENCE [LARGE SCALE GENOMIC DNA]</scope>
</reference>
<keyword evidence="1" id="KW-0812">Transmembrane</keyword>
<dbReference type="Gene3D" id="2.60.40.10">
    <property type="entry name" value="Immunoglobulins"/>
    <property type="match status" value="2"/>
</dbReference>